<keyword evidence="3 4" id="KW-0472">Membrane</keyword>
<dbReference type="PANTHER" id="PTHR28074">
    <property type="entry name" value="ATP SYNTHASE SUBUNIT K, MITOCHONDRIAL"/>
    <property type="match status" value="1"/>
</dbReference>
<evidence type="ECO:0000256" key="4">
    <source>
        <dbReference type="SAM" id="Phobius"/>
    </source>
</evidence>
<proteinExistence type="predicted"/>
<protein>
    <recommendedName>
        <fullName evidence="7">ATP synthase subunit K, mitochondrial</fullName>
    </recommendedName>
</protein>
<dbReference type="AlphaFoldDB" id="A0A2T3AKU1"/>
<dbReference type="GO" id="GO:0015986">
    <property type="term" value="P:proton motive force-driven ATP synthesis"/>
    <property type="evidence" value="ECO:0007669"/>
    <property type="project" value="TreeGrafter"/>
</dbReference>
<feature type="transmembrane region" description="Helical" evidence="4">
    <location>
        <begin position="12"/>
        <end position="32"/>
    </location>
</feature>
<keyword evidence="6" id="KW-1185">Reference proteome</keyword>
<dbReference type="GO" id="GO:0031966">
    <property type="term" value="C:mitochondrial membrane"/>
    <property type="evidence" value="ECO:0007669"/>
    <property type="project" value="UniProtKB-SubCell"/>
</dbReference>
<dbReference type="InterPro" id="IPR021278">
    <property type="entry name" value="ATP19"/>
</dbReference>
<reference evidence="5 6" key="1">
    <citation type="journal article" date="2018" name="Mycol. Prog.">
        <title>Coniella lustricola, a new species from submerged detritus.</title>
        <authorList>
            <person name="Raudabaugh D.B."/>
            <person name="Iturriaga T."/>
            <person name="Carver A."/>
            <person name="Mondo S."/>
            <person name="Pangilinan J."/>
            <person name="Lipzen A."/>
            <person name="He G."/>
            <person name="Amirebrahimi M."/>
            <person name="Grigoriev I.V."/>
            <person name="Miller A.N."/>
        </authorList>
    </citation>
    <scope>NUCLEOTIDE SEQUENCE [LARGE SCALE GENOMIC DNA]</scope>
    <source>
        <strain evidence="5 6">B22-T-1</strain>
    </source>
</reference>
<evidence type="ECO:0000256" key="2">
    <source>
        <dbReference type="ARBA" id="ARBA00023128"/>
    </source>
</evidence>
<dbReference type="InParanoid" id="A0A2T3AKU1"/>
<dbReference type="PANTHER" id="PTHR28074:SF1">
    <property type="entry name" value="ATP SYNTHASE SUBUNIT K, MITOCHONDRIAL"/>
    <property type="match status" value="1"/>
</dbReference>
<sequence length="74" mass="7875">MVQYYNIAGAKVGSHYLAMGVLTAIFAVPTLAMRGGSKAAVQTPPINAASSDEADFIKKFMEEAEAEDKSKAKH</sequence>
<dbReference type="OrthoDB" id="2094445at2759"/>
<dbReference type="Proteomes" id="UP000241462">
    <property type="component" value="Unassembled WGS sequence"/>
</dbReference>
<keyword evidence="4" id="KW-1133">Transmembrane helix</keyword>
<comment type="subcellular location">
    <subcellularLocation>
        <location evidence="1">Mitochondrion membrane</location>
    </subcellularLocation>
</comment>
<evidence type="ECO:0000313" key="6">
    <source>
        <dbReference type="Proteomes" id="UP000241462"/>
    </source>
</evidence>
<evidence type="ECO:0008006" key="7">
    <source>
        <dbReference type="Google" id="ProtNLM"/>
    </source>
</evidence>
<name>A0A2T3AKU1_9PEZI</name>
<keyword evidence="4" id="KW-0812">Transmembrane</keyword>
<keyword evidence="2" id="KW-0496">Mitochondrion</keyword>
<dbReference type="STRING" id="2025994.A0A2T3AKU1"/>
<organism evidence="5 6">
    <name type="scientific">Coniella lustricola</name>
    <dbReference type="NCBI Taxonomy" id="2025994"/>
    <lineage>
        <taxon>Eukaryota</taxon>
        <taxon>Fungi</taxon>
        <taxon>Dikarya</taxon>
        <taxon>Ascomycota</taxon>
        <taxon>Pezizomycotina</taxon>
        <taxon>Sordariomycetes</taxon>
        <taxon>Sordariomycetidae</taxon>
        <taxon>Diaporthales</taxon>
        <taxon>Schizoparmaceae</taxon>
        <taxon>Coniella</taxon>
    </lineage>
</organism>
<accession>A0A2T3AKU1</accession>
<gene>
    <name evidence="5" type="ORF">BD289DRAFT_479082</name>
</gene>
<evidence type="ECO:0000313" key="5">
    <source>
        <dbReference type="EMBL" id="PSS02191.1"/>
    </source>
</evidence>
<evidence type="ECO:0000256" key="3">
    <source>
        <dbReference type="ARBA" id="ARBA00023136"/>
    </source>
</evidence>
<dbReference type="Pfam" id="PF11022">
    <property type="entry name" value="ATP19"/>
    <property type="match status" value="1"/>
</dbReference>
<dbReference type="EMBL" id="KZ678379">
    <property type="protein sequence ID" value="PSS02191.1"/>
    <property type="molecule type" value="Genomic_DNA"/>
</dbReference>
<evidence type="ECO:0000256" key="1">
    <source>
        <dbReference type="ARBA" id="ARBA00004325"/>
    </source>
</evidence>